<dbReference type="Pfam" id="PF02633">
    <property type="entry name" value="Creatininase"/>
    <property type="match status" value="1"/>
</dbReference>
<gene>
    <name evidence="6" type="ORF">L0M14_10935</name>
</gene>
<dbReference type="PANTHER" id="PTHR35005">
    <property type="entry name" value="3-DEHYDRO-SCYLLO-INOSOSE HYDROLASE"/>
    <property type="match status" value="1"/>
</dbReference>
<comment type="cofactor">
    <cofactor evidence="1">
        <name>Zn(2+)</name>
        <dbReference type="ChEBI" id="CHEBI:29105"/>
    </cofactor>
</comment>
<protein>
    <submittedName>
        <fullName evidence="6">Creatininase family protein</fullName>
    </submittedName>
</protein>
<organism evidence="6 7">
    <name type="scientific">Paenibacillus hexagrammi</name>
    <dbReference type="NCBI Taxonomy" id="2908839"/>
    <lineage>
        <taxon>Bacteria</taxon>
        <taxon>Bacillati</taxon>
        <taxon>Bacillota</taxon>
        <taxon>Bacilli</taxon>
        <taxon>Bacillales</taxon>
        <taxon>Paenibacillaceae</taxon>
        <taxon>Paenibacillus</taxon>
    </lineage>
</organism>
<evidence type="ECO:0000256" key="4">
    <source>
        <dbReference type="ARBA" id="ARBA00022833"/>
    </source>
</evidence>
<dbReference type="EMBL" id="CP090978">
    <property type="protein sequence ID" value="UJF35560.1"/>
    <property type="molecule type" value="Genomic_DNA"/>
</dbReference>
<name>A0ABY3SR27_9BACL</name>
<keyword evidence="2" id="KW-0479">Metal-binding</keyword>
<keyword evidence="4" id="KW-0862">Zinc</keyword>
<evidence type="ECO:0000313" key="7">
    <source>
        <dbReference type="Proteomes" id="UP001649230"/>
    </source>
</evidence>
<dbReference type="Gene3D" id="3.40.50.10310">
    <property type="entry name" value="Creatininase"/>
    <property type="match status" value="1"/>
</dbReference>
<dbReference type="RefSeq" id="WP_235122121.1">
    <property type="nucleotide sequence ID" value="NZ_CP090978.1"/>
</dbReference>
<dbReference type="PANTHER" id="PTHR35005:SF1">
    <property type="entry name" value="2-AMINO-5-FORMYLAMINO-6-RIBOSYLAMINOPYRIMIDIN-4(3H)-ONE 5'-MONOPHOSPHATE DEFORMYLASE"/>
    <property type="match status" value="1"/>
</dbReference>
<proteinExistence type="inferred from homology"/>
<evidence type="ECO:0000256" key="2">
    <source>
        <dbReference type="ARBA" id="ARBA00022723"/>
    </source>
</evidence>
<dbReference type="SUPFAM" id="SSF102215">
    <property type="entry name" value="Creatininase"/>
    <property type="match status" value="1"/>
</dbReference>
<accession>A0ABY3SR27</accession>
<evidence type="ECO:0000256" key="1">
    <source>
        <dbReference type="ARBA" id="ARBA00001947"/>
    </source>
</evidence>
<keyword evidence="3" id="KW-0378">Hydrolase</keyword>
<evidence type="ECO:0000256" key="5">
    <source>
        <dbReference type="ARBA" id="ARBA00024029"/>
    </source>
</evidence>
<keyword evidence="7" id="KW-1185">Reference proteome</keyword>
<evidence type="ECO:0000313" key="6">
    <source>
        <dbReference type="EMBL" id="UJF35560.1"/>
    </source>
</evidence>
<comment type="similarity">
    <text evidence="5">Belongs to the creatininase superfamily.</text>
</comment>
<sequence length="299" mass="33528">MNPNTGGNSADASEKTLWSELLPYEFKKRLAKCPVVYVPLGLCEPHGQVSAFGLDTIKAEWLCQQTARIVGGIVAPSLGYHIHESGYHARWLEETVGEENPHMTSVPPAVLLYFFLYQLRAFVNAGFKMVVVITGHSGGNQEDLRRLANLFMTYIPIRVWVKSDPELVEGIYMGDHAGKYELSQLMYIRPDLVDMNARILEEVPLSGGRLALGSDADEASPEWGKQIMDACLSQLCTVVSQIDEETVSKALPKISYSMIETIWSEFIQSSATWVTANPWQKQQEVSPNSQWKPYEHYKA</sequence>
<dbReference type="Proteomes" id="UP001649230">
    <property type="component" value="Chromosome"/>
</dbReference>
<dbReference type="InterPro" id="IPR003785">
    <property type="entry name" value="Creatininase/forma_Hydrolase"/>
</dbReference>
<evidence type="ECO:0000256" key="3">
    <source>
        <dbReference type="ARBA" id="ARBA00022801"/>
    </source>
</evidence>
<reference evidence="6 7" key="1">
    <citation type="journal article" date="2024" name="Int. J. Syst. Evol. Microbiol.">
        <title>Paenibacillus hexagrammi sp. nov., a novel bacterium isolated from the gut content of Hexagrammos agrammus.</title>
        <authorList>
            <person name="Jung H.K."/>
            <person name="Kim D.G."/>
            <person name="Zin H."/>
            <person name="Park J."/>
            <person name="Jung H."/>
            <person name="Kim Y.O."/>
            <person name="Kong H.J."/>
            <person name="Kim J.W."/>
            <person name="Kim Y.S."/>
        </authorList>
    </citation>
    <scope>NUCLEOTIDE SEQUENCE [LARGE SCALE GENOMIC DNA]</scope>
    <source>
        <strain evidence="6 7">YPD9-1</strain>
    </source>
</reference>
<dbReference type="InterPro" id="IPR024087">
    <property type="entry name" value="Creatininase-like_sf"/>
</dbReference>